<proteinExistence type="predicted"/>
<dbReference type="Pfam" id="PF00005">
    <property type="entry name" value="ABC_tran"/>
    <property type="match status" value="1"/>
</dbReference>
<dbReference type="InterPro" id="IPR027417">
    <property type="entry name" value="P-loop_NTPase"/>
</dbReference>
<dbReference type="PANTHER" id="PTHR24223">
    <property type="entry name" value="ATP-BINDING CASSETTE SUB-FAMILY C"/>
    <property type="match status" value="1"/>
</dbReference>
<keyword evidence="2" id="KW-0067">ATP-binding</keyword>
<dbReference type="InterPro" id="IPR050173">
    <property type="entry name" value="ABC_transporter_C-like"/>
</dbReference>
<evidence type="ECO:0000256" key="1">
    <source>
        <dbReference type="ARBA" id="ARBA00022741"/>
    </source>
</evidence>
<evidence type="ECO:0000259" key="4">
    <source>
        <dbReference type="Pfam" id="PF00005"/>
    </source>
</evidence>
<gene>
    <name evidence="5" type="ORF">P691DRAFT_766950</name>
</gene>
<name>A0A9P6BUZ3_9AGAR</name>
<evidence type="ECO:0000313" key="6">
    <source>
        <dbReference type="Proteomes" id="UP000807342"/>
    </source>
</evidence>
<dbReference type="PANTHER" id="PTHR24223:SF415">
    <property type="entry name" value="FI20190P1"/>
    <property type="match status" value="1"/>
</dbReference>
<organism evidence="5 6">
    <name type="scientific">Macrolepiota fuliginosa MF-IS2</name>
    <dbReference type="NCBI Taxonomy" id="1400762"/>
    <lineage>
        <taxon>Eukaryota</taxon>
        <taxon>Fungi</taxon>
        <taxon>Dikarya</taxon>
        <taxon>Basidiomycota</taxon>
        <taxon>Agaricomycotina</taxon>
        <taxon>Agaricomycetes</taxon>
        <taxon>Agaricomycetidae</taxon>
        <taxon>Agaricales</taxon>
        <taxon>Agaricineae</taxon>
        <taxon>Agaricaceae</taxon>
        <taxon>Macrolepiota</taxon>
    </lineage>
</organism>
<dbReference type="GO" id="GO:0016020">
    <property type="term" value="C:membrane"/>
    <property type="evidence" value="ECO:0007669"/>
    <property type="project" value="TreeGrafter"/>
</dbReference>
<comment type="caution">
    <text evidence="5">The sequence shown here is derived from an EMBL/GenBank/DDBJ whole genome shotgun (WGS) entry which is preliminary data.</text>
</comment>
<feature type="region of interest" description="Disordered" evidence="3">
    <location>
        <begin position="22"/>
        <end position="55"/>
    </location>
</feature>
<dbReference type="GO" id="GO:0042626">
    <property type="term" value="F:ATPase-coupled transmembrane transporter activity"/>
    <property type="evidence" value="ECO:0007669"/>
    <property type="project" value="TreeGrafter"/>
</dbReference>
<dbReference type="InterPro" id="IPR003439">
    <property type="entry name" value="ABC_transporter-like_ATP-bd"/>
</dbReference>
<dbReference type="EMBL" id="MU152144">
    <property type="protein sequence ID" value="KAF9440961.1"/>
    <property type="molecule type" value="Genomic_DNA"/>
</dbReference>
<sequence>MSNIYGLVDALKRKHYSGVVDEHKVKKAKEEKAAGNEPAKGPLNRDPDMLGDGDTTEIDAKGVSLSVGQKARVAFARTVYMRARYALLDDPLSAADGHTFRFL</sequence>
<reference evidence="5" key="1">
    <citation type="submission" date="2020-11" db="EMBL/GenBank/DDBJ databases">
        <authorList>
            <consortium name="DOE Joint Genome Institute"/>
            <person name="Ahrendt S."/>
            <person name="Riley R."/>
            <person name="Andreopoulos W."/>
            <person name="Labutti K."/>
            <person name="Pangilinan J."/>
            <person name="Ruiz-Duenas F.J."/>
            <person name="Barrasa J.M."/>
            <person name="Sanchez-Garcia M."/>
            <person name="Camarero S."/>
            <person name="Miyauchi S."/>
            <person name="Serrano A."/>
            <person name="Linde D."/>
            <person name="Babiker R."/>
            <person name="Drula E."/>
            <person name="Ayuso-Fernandez I."/>
            <person name="Pacheco R."/>
            <person name="Padilla G."/>
            <person name="Ferreira P."/>
            <person name="Barriuso J."/>
            <person name="Kellner H."/>
            <person name="Castanera R."/>
            <person name="Alfaro M."/>
            <person name="Ramirez L."/>
            <person name="Pisabarro A.G."/>
            <person name="Kuo A."/>
            <person name="Tritt A."/>
            <person name="Lipzen A."/>
            <person name="He G."/>
            <person name="Yan M."/>
            <person name="Ng V."/>
            <person name="Cullen D."/>
            <person name="Martin F."/>
            <person name="Rosso M.-N."/>
            <person name="Henrissat B."/>
            <person name="Hibbett D."/>
            <person name="Martinez A.T."/>
            <person name="Grigoriev I.V."/>
        </authorList>
    </citation>
    <scope>NUCLEOTIDE SEQUENCE</scope>
    <source>
        <strain evidence="5">MF-IS2</strain>
    </source>
</reference>
<dbReference type="GO" id="GO:0016887">
    <property type="term" value="F:ATP hydrolysis activity"/>
    <property type="evidence" value="ECO:0007669"/>
    <property type="project" value="InterPro"/>
</dbReference>
<keyword evidence="1" id="KW-0547">Nucleotide-binding</keyword>
<evidence type="ECO:0000256" key="3">
    <source>
        <dbReference type="SAM" id="MobiDB-lite"/>
    </source>
</evidence>
<evidence type="ECO:0000256" key="2">
    <source>
        <dbReference type="ARBA" id="ARBA00022840"/>
    </source>
</evidence>
<accession>A0A9P6BUZ3</accession>
<dbReference type="Proteomes" id="UP000807342">
    <property type="component" value="Unassembled WGS sequence"/>
</dbReference>
<protein>
    <recommendedName>
        <fullName evidence="4">ABC transporter domain-containing protein</fullName>
    </recommendedName>
</protein>
<dbReference type="OrthoDB" id="6500128at2759"/>
<feature type="compositionally biased region" description="Basic and acidic residues" evidence="3">
    <location>
        <begin position="22"/>
        <end position="34"/>
    </location>
</feature>
<dbReference type="Gene3D" id="3.40.50.300">
    <property type="entry name" value="P-loop containing nucleotide triphosphate hydrolases"/>
    <property type="match status" value="1"/>
</dbReference>
<dbReference type="AlphaFoldDB" id="A0A9P6BUZ3"/>
<feature type="domain" description="ABC transporter" evidence="4">
    <location>
        <begin position="50"/>
        <end position="92"/>
    </location>
</feature>
<keyword evidence="6" id="KW-1185">Reference proteome</keyword>
<dbReference type="SUPFAM" id="SSF52540">
    <property type="entry name" value="P-loop containing nucleoside triphosphate hydrolases"/>
    <property type="match status" value="1"/>
</dbReference>
<dbReference type="GO" id="GO:0005524">
    <property type="term" value="F:ATP binding"/>
    <property type="evidence" value="ECO:0007669"/>
    <property type="project" value="UniProtKB-KW"/>
</dbReference>
<evidence type="ECO:0000313" key="5">
    <source>
        <dbReference type="EMBL" id="KAF9440961.1"/>
    </source>
</evidence>